<gene>
    <name evidence="1" type="ORF">SAMN05444274_103461</name>
</gene>
<reference evidence="1 2" key="1">
    <citation type="submission" date="2016-11" db="EMBL/GenBank/DDBJ databases">
        <authorList>
            <person name="Jaros S."/>
            <person name="Januszkiewicz K."/>
            <person name="Wedrychowicz H."/>
        </authorList>
    </citation>
    <scope>NUCLEOTIDE SEQUENCE [LARGE SCALE GENOMIC DNA]</scope>
    <source>
        <strain evidence="1 2">DSM 26910</strain>
    </source>
</reference>
<dbReference type="Proteomes" id="UP000184164">
    <property type="component" value="Unassembled WGS sequence"/>
</dbReference>
<proteinExistence type="predicted"/>
<evidence type="ECO:0000313" key="1">
    <source>
        <dbReference type="EMBL" id="SHF09167.1"/>
    </source>
</evidence>
<evidence type="ECO:0000313" key="2">
    <source>
        <dbReference type="Proteomes" id="UP000184164"/>
    </source>
</evidence>
<dbReference type="EMBL" id="FQUM01000003">
    <property type="protein sequence ID" value="SHF09167.1"/>
    <property type="molecule type" value="Genomic_DNA"/>
</dbReference>
<keyword evidence="2" id="KW-1185">Reference proteome</keyword>
<sequence length="50" mass="5718">MSMRMEFRPGATIEGSSNSVCSHKKLKKITDETHFNTNLPGYFLYSIFVC</sequence>
<dbReference type="AlphaFoldDB" id="A0A1M4YUB6"/>
<organism evidence="1 2">
    <name type="scientific">Mariniphaga anaerophila</name>
    <dbReference type="NCBI Taxonomy" id="1484053"/>
    <lineage>
        <taxon>Bacteria</taxon>
        <taxon>Pseudomonadati</taxon>
        <taxon>Bacteroidota</taxon>
        <taxon>Bacteroidia</taxon>
        <taxon>Marinilabiliales</taxon>
        <taxon>Prolixibacteraceae</taxon>
        <taxon>Mariniphaga</taxon>
    </lineage>
</organism>
<accession>A0A1M4YUB6</accession>
<protein>
    <submittedName>
        <fullName evidence="1">Uncharacterized protein</fullName>
    </submittedName>
</protein>
<name>A0A1M4YUB6_9BACT</name>